<comment type="caution">
    <text evidence="1">The sequence shown here is derived from an EMBL/GenBank/DDBJ whole genome shotgun (WGS) entry which is preliminary data.</text>
</comment>
<name>A0ACB7S9Y7_HYAAI</name>
<dbReference type="EMBL" id="CM023485">
    <property type="protein sequence ID" value="KAH6931568.1"/>
    <property type="molecule type" value="Genomic_DNA"/>
</dbReference>
<keyword evidence="2" id="KW-1185">Reference proteome</keyword>
<reference evidence="1" key="1">
    <citation type="submission" date="2020-05" db="EMBL/GenBank/DDBJ databases">
        <title>Large-scale comparative analyses of tick genomes elucidate their genetic diversity and vector capacities.</title>
        <authorList>
            <person name="Jia N."/>
            <person name="Wang J."/>
            <person name="Shi W."/>
            <person name="Du L."/>
            <person name="Sun Y."/>
            <person name="Zhan W."/>
            <person name="Jiang J."/>
            <person name="Wang Q."/>
            <person name="Zhang B."/>
            <person name="Ji P."/>
            <person name="Sakyi L.B."/>
            <person name="Cui X."/>
            <person name="Yuan T."/>
            <person name="Jiang B."/>
            <person name="Yang W."/>
            <person name="Lam T.T.-Y."/>
            <person name="Chang Q."/>
            <person name="Ding S."/>
            <person name="Wang X."/>
            <person name="Zhu J."/>
            <person name="Ruan X."/>
            <person name="Zhao L."/>
            <person name="Wei J."/>
            <person name="Que T."/>
            <person name="Du C."/>
            <person name="Cheng J."/>
            <person name="Dai P."/>
            <person name="Han X."/>
            <person name="Huang E."/>
            <person name="Gao Y."/>
            <person name="Liu J."/>
            <person name="Shao H."/>
            <person name="Ye R."/>
            <person name="Li L."/>
            <person name="Wei W."/>
            <person name="Wang X."/>
            <person name="Wang C."/>
            <person name="Yang T."/>
            <person name="Huo Q."/>
            <person name="Li W."/>
            <person name="Guo W."/>
            <person name="Chen H."/>
            <person name="Zhou L."/>
            <person name="Ni X."/>
            <person name="Tian J."/>
            <person name="Zhou Y."/>
            <person name="Sheng Y."/>
            <person name="Liu T."/>
            <person name="Pan Y."/>
            <person name="Xia L."/>
            <person name="Li J."/>
            <person name="Zhao F."/>
            <person name="Cao W."/>
        </authorList>
    </citation>
    <scope>NUCLEOTIDE SEQUENCE</scope>
    <source>
        <strain evidence="1">Hyas-2018</strain>
    </source>
</reference>
<evidence type="ECO:0000313" key="2">
    <source>
        <dbReference type="Proteomes" id="UP000821845"/>
    </source>
</evidence>
<organism evidence="1 2">
    <name type="scientific">Hyalomma asiaticum</name>
    <name type="common">Tick</name>
    <dbReference type="NCBI Taxonomy" id="266040"/>
    <lineage>
        <taxon>Eukaryota</taxon>
        <taxon>Metazoa</taxon>
        <taxon>Ecdysozoa</taxon>
        <taxon>Arthropoda</taxon>
        <taxon>Chelicerata</taxon>
        <taxon>Arachnida</taxon>
        <taxon>Acari</taxon>
        <taxon>Parasitiformes</taxon>
        <taxon>Ixodida</taxon>
        <taxon>Ixodoidea</taxon>
        <taxon>Ixodidae</taxon>
        <taxon>Hyalomminae</taxon>
        <taxon>Hyalomma</taxon>
    </lineage>
</organism>
<gene>
    <name evidence="1" type="ORF">HPB50_025265</name>
</gene>
<proteinExistence type="predicted"/>
<dbReference type="Proteomes" id="UP000821845">
    <property type="component" value="Chromosome 5"/>
</dbReference>
<evidence type="ECO:0000313" key="1">
    <source>
        <dbReference type="EMBL" id="KAH6931568.1"/>
    </source>
</evidence>
<protein>
    <submittedName>
        <fullName evidence="1">Uncharacterized protein</fullName>
    </submittedName>
</protein>
<sequence>MSEPSANVSVDSSLAPAGQDPGRDSDNGPAPSSDDAGPCRDEPAPAVGMGRGNAKAGVELLLLLRRRRQQRRSPPRPLPTACGHPARHQQDSAQQGQQDTLPKGNDGVNLQQPRPGLARGVGLRRGEPAIGMGRGNPEAGLPLRRFRRRKQRRYG</sequence>
<accession>A0ACB7S9Y7</accession>